<proteinExistence type="predicted"/>
<feature type="transmembrane region" description="Helical" evidence="1">
    <location>
        <begin position="16"/>
        <end position="38"/>
    </location>
</feature>
<accession>A0A8S5THG9</accession>
<keyword evidence="1" id="KW-0472">Membrane</keyword>
<organism evidence="2">
    <name type="scientific">Siphoviridae sp. ctuBK6</name>
    <dbReference type="NCBI Taxonomy" id="2827963"/>
    <lineage>
        <taxon>Viruses</taxon>
        <taxon>Duplodnaviria</taxon>
        <taxon>Heunggongvirae</taxon>
        <taxon>Uroviricota</taxon>
        <taxon>Caudoviricetes</taxon>
    </lineage>
</organism>
<feature type="transmembrane region" description="Helical" evidence="1">
    <location>
        <begin position="44"/>
        <end position="66"/>
    </location>
</feature>
<protein>
    <submittedName>
        <fullName evidence="2">Uncharacterized protein</fullName>
    </submittedName>
</protein>
<evidence type="ECO:0000256" key="1">
    <source>
        <dbReference type="SAM" id="Phobius"/>
    </source>
</evidence>
<keyword evidence="1" id="KW-1133">Transmembrane helix</keyword>
<name>A0A8S5THG9_9CAUD</name>
<evidence type="ECO:0000313" key="2">
    <source>
        <dbReference type="EMBL" id="DAF62689.1"/>
    </source>
</evidence>
<dbReference type="EMBL" id="BK032826">
    <property type="protein sequence ID" value="DAF62689.1"/>
    <property type="molecule type" value="Genomic_DNA"/>
</dbReference>
<reference evidence="2" key="1">
    <citation type="journal article" date="2021" name="Proc. Natl. Acad. Sci. U.S.A.">
        <title>A Catalog of Tens of Thousands of Viruses from Human Metagenomes Reveals Hidden Associations with Chronic Diseases.</title>
        <authorList>
            <person name="Tisza M.J."/>
            <person name="Buck C.B."/>
        </authorList>
    </citation>
    <scope>NUCLEOTIDE SEQUENCE</scope>
    <source>
        <strain evidence="2">CtuBK6</strain>
    </source>
</reference>
<sequence>MKERLVELIDYNLSDLLLMIALTFIFIAIELCCLALLVNLTVTMGFLGCLIAACLMLFVLFIYLFIMVSMYENL</sequence>
<keyword evidence="1" id="KW-0812">Transmembrane</keyword>